<dbReference type="GO" id="GO:0030170">
    <property type="term" value="F:pyridoxal phosphate binding"/>
    <property type="evidence" value="ECO:0007669"/>
    <property type="project" value="InterPro"/>
</dbReference>
<comment type="catalytic activity">
    <reaction evidence="13 14">
        <text>L-histidinol phosphate + 2-oxoglutarate = 3-(imidazol-4-yl)-2-oxopropyl phosphate + L-glutamate</text>
        <dbReference type="Rhea" id="RHEA:23744"/>
        <dbReference type="ChEBI" id="CHEBI:16810"/>
        <dbReference type="ChEBI" id="CHEBI:29985"/>
        <dbReference type="ChEBI" id="CHEBI:57766"/>
        <dbReference type="ChEBI" id="CHEBI:57980"/>
        <dbReference type="EC" id="2.6.1.9"/>
    </reaction>
</comment>
<evidence type="ECO:0000256" key="2">
    <source>
        <dbReference type="ARBA" id="ARBA00005011"/>
    </source>
</evidence>
<keyword evidence="8 14" id="KW-0028">Amino-acid biosynthesis</keyword>
<proteinExistence type="inferred from homology"/>
<dbReference type="PANTHER" id="PTHR42885:SF2">
    <property type="entry name" value="HISTIDINOL-PHOSPHATE AMINOTRANSFERASE"/>
    <property type="match status" value="1"/>
</dbReference>
<evidence type="ECO:0000256" key="12">
    <source>
        <dbReference type="ARBA" id="ARBA00030262"/>
    </source>
</evidence>
<dbReference type="PROSITE" id="PS00599">
    <property type="entry name" value="AA_TRANSFER_CLASS_2"/>
    <property type="match status" value="1"/>
</dbReference>
<name>A0A455T9U5_9GAMM</name>
<evidence type="ECO:0000256" key="11">
    <source>
        <dbReference type="ARBA" id="ARBA00023102"/>
    </source>
</evidence>
<dbReference type="InterPro" id="IPR004839">
    <property type="entry name" value="Aminotransferase_I/II_large"/>
</dbReference>
<dbReference type="InterPro" id="IPR005861">
    <property type="entry name" value="HisP_aminotrans"/>
</dbReference>
<sequence length="357" mass="40936">MFDLYKLTNSSILKLIPYQSARKIGGTGNIWINANESPYPFKSRYKHQKLNRYPDPQPVKIIDKYSSYSNVQNDEILITRGADEGINLLITAFCNPLQDAIIVCPPTYDMYAISGKINSINIYEIPMLKNWQLDLKNIQLVLKTIKIIFICRPNNPTGNLINKDDIKNLLQVVNNNTIVVIDEAYIEFCIEHTLVSWIQKYPNLVILRTLSKAFGLAGLRCGFVLARNSIIKLLNKVISPYPISTPVINIVNEALSNFNINLMKKKVLQIKKNRDLIYIELKKLNCVKNVFISNTNYILVQFYLANKIFNKLSLEGIIVRDQNSKKYLKECLRISIGSKNECYKLINNLKIISQNLA</sequence>
<dbReference type="SUPFAM" id="SSF53383">
    <property type="entry name" value="PLP-dependent transferases"/>
    <property type="match status" value="1"/>
</dbReference>
<dbReference type="AlphaFoldDB" id="A0A455T9U5"/>
<evidence type="ECO:0000256" key="6">
    <source>
        <dbReference type="ARBA" id="ARBA00018048"/>
    </source>
</evidence>
<dbReference type="Gene3D" id="3.90.1150.10">
    <property type="entry name" value="Aspartate Aminotransferase, domain 1"/>
    <property type="match status" value="1"/>
</dbReference>
<comment type="subunit">
    <text evidence="4 14">Homodimer.</text>
</comment>
<keyword evidence="9 14" id="KW-0808">Transferase</keyword>
<dbReference type="EC" id="2.6.1.9" evidence="5 14"/>
<keyword evidence="11 14" id="KW-0368">Histidine biosynthesis</keyword>
<keyword evidence="10 14" id="KW-0663">Pyridoxal phosphate</keyword>
<dbReference type="Proteomes" id="UP000317544">
    <property type="component" value="Chromosome"/>
</dbReference>
<dbReference type="InterPro" id="IPR015421">
    <property type="entry name" value="PyrdxlP-dep_Trfase_major"/>
</dbReference>
<dbReference type="RefSeq" id="WP_158344593.1">
    <property type="nucleotide sequence ID" value="NZ_AP019379.1"/>
</dbReference>
<dbReference type="PANTHER" id="PTHR42885">
    <property type="entry name" value="HISTIDINOL-PHOSPHATE AMINOTRANSFERASE-RELATED"/>
    <property type="match status" value="1"/>
</dbReference>
<dbReference type="HAMAP" id="MF_01023">
    <property type="entry name" value="HisC_aminotrans_2"/>
    <property type="match status" value="1"/>
</dbReference>
<evidence type="ECO:0000256" key="10">
    <source>
        <dbReference type="ARBA" id="ARBA00022898"/>
    </source>
</evidence>
<evidence type="ECO:0000259" key="15">
    <source>
        <dbReference type="Pfam" id="PF00155"/>
    </source>
</evidence>
<keyword evidence="17" id="KW-1185">Reference proteome</keyword>
<dbReference type="GO" id="GO:0004400">
    <property type="term" value="F:histidinol-phosphate transaminase activity"/>
    <property type="evidence" value="ECO:0007669"/>
    <property type="project" value="UniProtKB-UniRule"/>
</dbReference>
<dbReference type="GO" id="GO:0000105">
    <property type="term" value="P:L-histidine biosynthetic process"/>
    <property type="evidence" value="ECO:0007669"/>
    <property type="project" value="UniProtKB-UniRule"/>
</dbReference>
<dbReference type="CDD" id="cd00609">
    <property type="entry name" value="AAT_like"/>
    <property type="match status" value="1"/>
</dbReference>
<evidence type="ECO:0000256" key="3">
    <source>
        <dbReference type="ARBA" id="ARBA00007970"/>
    </source>
</evidence>
<organism evidence="16 17">
    <name type="scientific">Buchnera aphidicola</name>
    <name type="common">Nipponaphis monzeni</name>
    <dbReference type="NCBI Taxonomy" id="2495405"/>
    <lineage>
        <taxon>Bacteria</taxon>
        <taxon>Pseudomonadati</taxon>
        <taxon>Pseudomonadota</taxon>
        <taxon>Gammaproteobacteria</taxon>
        <taxon>Enterobacterales</taxon>
        <taxon>Erwiniaceae</taxon>
        <taxon>Buchnera</taxon>
    </lineage>
</organism>
<evidence type="ECO:0000313" key="17">
    <source>
        <dbReference type="Proteomes" id="UP000317544"/>
    </source>
</evidence>
<feature type="domain" description="Aminotransferase class I/classII large" evidence="15">
    <location>
        <begin position="44"/>
        <end position="347"/>
    </location>
</feature>
<accession>A0A455T9U5</accession>
<evidence type="ECO:0000313" key="16">
    <source>
        <dbReference type="EMBL" id="BBI01099.1"/>
    </source>
</evidence>
<evidence type="ECO:0000256" key="5">
    <source>
        <dbReference type="ARBA" id="ARBA00012748"/>
    </source>
</evidence>
<evidence type="ECO:0000256" key="14">
    <source>
        <dbReference type="HAMAP-Rule" id="MF_01023"/>
    </source>
</evidence>
<evidence type="ECO:0000256" key="8">
    <source>
        <dbReference type="ARBA" id="ARBA00022605"/>
    </source>
</evidence>
<dbReference type="Pfam" id="PF00155">
    <property type="entry name" value="Aminotran_1_2"/>
    <property type="match status" value="1"/>
</dbReference>
<reference evidence="16 17" key="1">
    <citation type="journal article" date="2019" name="Proc. Natl. Acad. Sci. U.S.A.">
        <title>Exaggeration and cooption of innate immunity for social defense.</title>
        <authorList>
            <person name="Kutsukake M."/>
            <person name="Moriyama M."/>
            <person name="Shigenobu S."/>
            <person name="Meng X.-Y."/>
            <person name="Nikoh N."/>
            <person name="Noda C."/>
            <person name="Kobayashi S."/>
            <person name="Fukatsu T."/>
        </authorList>
    </citation>
    <scope>NUCLEOTIDE SEQUENCE [LARGE SCALE GENOMIC DNA]</scope>
    <source>
        <strain evidence="16 17">Nmo</strain>
    </source>
</reference>
<gene>
    <name evidence="14 16" type="primary">hisC</name>
    <name evidence="16" type="ORF">BUCNMO_080</name>
</gene>
<dbReference type="OrthoDB" id="9813612at2"/>
<dbReference type="EMBL" id="AP019379">
    <property type="protein sequence ID" value="BBI01099.1"/>
    <property type="molecule type" value="Genomic_DNA"/>
</dbReference>
<feature type="modified residue" description="N6-(pyridoxal phosphate)lysine" evidence="14">
    <location>
        <position position="212"/>
    </location>
</feature>
<evidence type="ECO:0000256" key="1">
    <source>
        <dbReference type="ARBA" id="ARBA00001933"/>
    </source>
</evidence>
<evidence type="ECO:0000256" key="4">
    <source>
        <dbReference type="ARBA" id="ARBA00011738"/>
    </source>
</evidence>
<comment type="pathway">
    <text evidence="2 14">Amino-acid biosynthesis; L-histidine biosynthesis; L-histidine from 5-phospho-alpha-D-ribose 1-diphosphate: step 7/9.</text>
</comment>
<dbReference type="InterPro" id="IPR015422">
    <property type="entry name" value="PyrdxlP-dep_Trfase_small"/>
</dbReference>
<comment type="similarity">
    <text evidence="3 14">Belongs to the class-II pyridoxal-phosphate-dependent aminotransferase family. Histidinol-phosphate aminotransferase subfamily.</text>
</comment>
<dbReference type="Gene3D" id="3.40.640.10">
    <property type="entry name" value="Type I PLP-dependent aspartate aminotransferase-like (Major domain)"/>
    <property type="match status" value="1"/>
</dbReference>
<evidence type="ECO:0000256" key="13">
    <source>
        <dbReference type="ARBA" id="ARBA00047481"/>
    </source>
</evidence>
<dbReference type="InterPro" id="IPR001917">
    <property type="entry name" value="Aminotrans_II_pyridoxalP_BS"/>
</dbReference>
<dbReference type="InterPro" id="IPR015424">
    <property type="entry name" value="PyrdxlP-dep_Trfase"/>
</dbReference>
<protein>
    <recommendedName>
        <fullName evidence="6 14">Histidinol-phosphate aminotransferase</fullName>
        <ecNumber evidence="5 14">2.6.1.9</ecNumber>
    </recommendedName>
    <alternativeName>
        <fullName evidence="12 14">Imidazole acetol-phosphate transaminase</fullName>
    </alternativeName>
</protein>
<evidence type="ECO:0000256" key="7">
    <source>
        <dbReference type="ARBA" id="ARBA00022576"/>
    </source>
</evidence>
<evidence type="ECO:0000256" key="9">
    <source>
        <dbReference type="ARBA" id="ARBA00022679"/>
    </source>
</evidence>
<comment type="cofactor">
    <cofactor evidence="1 14">
        <name>pyridoxal 5'-phosphate</name>
        <dbReference type="ChEBI" id="CHEBI:597326"/>
    </cofactor>
</comment>
<dbReference type="UniPathway" id="UPA00031">
    <property type="reaction ID" value="UER00012"/>
</dbReference>
<dbReference type="NCBIfam" id="TIGR01141">
    <property type="entry name" value="hisC"/>
    <property type="match status" value="1"/>
</dbReference>
<keyword evidence="7 14" id="KW-0032">Aminotransferase</keyword>